<dbReference type="EMBL" id="VOIH02000006">
    <property type="protein sequence ID" value="KAF3444855.1"/>
    <property type="molecule type" value="Genomic_DNA"/>
</dbReference>
<feature type="compositionally biased region" description="Basic and acidic residues" evidence="8">
    <location>
        <begin position="1886"/>
        <end position="1899"/>
    </location>
</feature>
<evidence type="ECO:0000256" key="6">
    <source>
        <dbReference type="ARBA" id="ARBA00023295"/>
    </source>
</evidence>
<keyword evidence="6" id="KW-0326">Glycosidase</keyword>
<keyword evidence="9" id="KW-0812">Transmembrane</keyword>
<dbReference type="InterPro" id="IPR013780">
    <property type="entry name" value="Glyco_hydro_b"/>
</dbReference>
<evidence type="ECO:0000259" key="10">
    <source>
        <dbReference type="SMART" id="SM00642"/>
    </source>
</evidence>
<feature type="region of interest" description="Disordered" evidence="8">
    <location>
        <begin position="1873"/>
        <end position="1899"/>
    </location>
</feature>
<feature type="domain" description="Glycosyl hydrolase family 13 catalytic" evidence="10">
    <location>
        <begin position="582"/>
        <end position="910"/>
    </location>
</feature>
<protein>
    <recommendedName>
        <fullName evidence="3">alpha-amylase</fullName>
        <ecNumber evidence="3">3.2.1.1</ecNumber>
    </recommendedName>
</protein>
<feature type="transmembrane region" description="Helical" evidence="9">
    <location>
        <begin position="983"/>
        <end position="1001"/>
    </location>
</feature>
<keyword evidence="13" id="KW-1185">Reference proteome</keyword>
<organism evidence="12 13">
    <name type="scientific">Rhamnella rubrinervis</name>
    <dbReference type="NCBI Taxonomy" id="2594499"/>
    <lineage>
        <taxon>Eukaryota</taxon>
        <taxon>Viridiplantae</taxon>
        <taxon>Streptophyta</taxon>
        <taxon>Embryophyta</taxon>
        <taxon>Tracheophyta</taxon>
        <taxon>Spermatophyta</taxon>
        <taxon>Magnoliopsida</taxon>
        <taxon>eudicotyledons</taxon>
        <taxon>Gunneridae</taxon>
        <taxon>Pentapetalae</taxon>
        <taxon>rosids</taxon>
        <taxon>fabids</taxon>
        <taxon>Rosales</taxon>
        <taxon>Rhamnaceae</taxon>
        <taxon>rhamnoid group</taxon>
        <taxon>Rhamneae</taxon>
        <taxon>Rhamnella</taxon>
    </lineage>
</organism>
<feature type="compositionally biased region" description="Polar residues" evidence="8">
    <location>
        <begin position="1873"/>
        <end position="1885"/>
    </location>
</feature>
<dbReference type="Gene3D" id="2.60.40.1180">
    <property type="entry name" value="Golgi alpha-mannosidase II"/>
    <property type="match status" value="1"/>
</dbReference>
<evidence type="ECO:0000256" key="1">
    <source>
        <dbReference type="ARBA" id="ARBA00000548"/>
    </source>
</evidence>
<evidence type="ECO:0000259" key="11">
    <source>
        <dbReference type="SMART" id="SM00810"/>
    </source>
</evidence>
<feature type="compositionally biased region" description="Basic and acidic residues" evidence="8">
    <location>
        <begin position="2220"/>
        <end position="2230"/>
    </location>
</feature>
<keyword evidence="9" id="KW-0472">Membrane</keyword>
<feature type="region of interest" description="Disordered" evidence="8">
    <location>
        <begin position="2067"/>
        <end position="2124"/>
    </location>
</feature>
<evidence type="ECO:0000313" key="12">
    <source>
        <dbReference type="EMBL" id="KAF3444855.1"/>
    </source>
</evidence>
<evidence type="ECO:0000256" key="2">
    <source>
        <dbReference type="ARBA" id="ARBA00001913"/>
    </source>
</evidence>
<feature type="transmembrane region" description="Helical" evidence="9">
    <location>
        <begin position="1022"/>
        <end position="1046"/>
    </location>
</feature>
<evidence type="ECO:0000256" key="8">
    <source>
        <dbReference type="SAM" id="MobiDB-lite"/>
    </source>
</evidence>
<proteinExistence type="predicted"/>
<accession>A0A8K0H3H6</accession>
<keyword evidence="5" id="KW-0119">Carbohydrate metabolism</keyword>
<comment type="catalytic activity">
    <reaction evidence="1">
        <text>Endohydrolysis of (1-&gt;4)-alpha-D-glucosidic linkages in polysaccharides containing three or more (1-&gt;4)-alpha-linked D-glucose units.</text>
        <dbReference type="EC" id="3.2.1.1"/>
    </reaction>
</comment>
<feature type="compositionally biased region" description="Polar residues" evidence="8">
    <location>
        <begin position="2108"/>
        <end position="2124"/>
    </location>
</feature>
<dbReference type="OrthoDB" id="1926238at2759"/>
<dbReference type="GO" id="GO:0005509">
    <property type="term" value="F:calcium ion binding"/>
    <property type="evidence" value="ECO:0007669"/>
    <property type="project" value="InterPro"/>
</dbReference>
<keyword evidence="4" id="KW-0378">Hydrolase</keyword>
<feature type="compositionally biased region" description="Polar residues" evidence="8">
    <location>
        <begin position="2067"/>
        <end position="2101"/>
    </location>
</feature>
<evidence type="ECO:0000313" key="13">
    <source>
        <dbReference type="Proteomes" id="UP000796880"/>
    </source>
</evidence>
<comment type="caution">
    <text evidence="12">The sequence shown here is derived from an EMBL/GenBank/DDBJ whole genome shotgun (WGS) entry which is preliminary data.</text>
</comment>
<dbReference type="Gene3D" id="3.20.20.80">
    <property type="entry name" value="Glycosidases"/>
    <property type="match status" value="1"/>
</dbReference>
<dbReference type="PANTHER" id="PTHR31267">
    <property type="entry name" value="DENTIN SIALOPHOSPHOPROTEIN-LIKE PROTEIN"/>
    <property type="match status" value="1"/>
</dbReference>
<gene>
    <name evidence="12" type="ORF">FNV43_RR14548</name>
</gene>
<dbReference type="InterPro" id="IPR006047">
    <property type="entry name" value="GH13_cat_dom"/>
</dbReference>
<dbReference type="SMART" id="SM00810">
    <property type="entry name" value="Alpha-amyl_C2"/>
    <property type="match status" value="1"/>
</dbReference>
<dbReference type="Pfam" id="PF07821">
    <property type="entry name" value="Alpha-amyl_C2"/>
    <property type="match status" value="1"/>
</dbReference>
<name>A0A8K0H3H6_9ROSA</name>
<dbReference type="Proteomes" id="UP000796880">
    <property type="component" value="Unassembled WGS sequence"/>
</dbReference>
<feature type="region of interest" description="Disordered" evidence="8">
    <location>
        <begin position="2212"/>
        <end position="2235"/>
    </location>
</feature>
<dbReference type="SUPFAM" id="SSF51445">
    <property type="entry name" value="(Trans)glycosidases"/>
    <property type="match status" value="1"/>
</dbReference>
<dbReference type="GO" id="GO:0004556">
    <property type="term" value="F:alpha-amylase activity"/>
    <property type="evidence" value="ECO:0007669"/>
    <property type="project" value="UniProtKB-EC"/>
</dbReference>
<dbReference type="InterPro" id="IPR012850">
    <property type="entry name" value="A-amylase_bs_C"/>
</dbReference>
<keyword evidence="9" id="KW-1133">Transmembrane helix</keyword>
<dbReference type="EC" id="3.2.1.1" evidence="3"/>
<reference evidence="12" key="1">
    <citation type="submission" date="2020-03" db="EMBL/GenBank/DDBJ databases">
        <title>A high-quality chromosome-level genome assembly of a woody plant with both climbing and erect habits, Rhamnella rubrinervis.</title>
        <authorList>
            <person name="Lu Z."/>
            <person name="Yang Y."/>
            <person name="Zhu X."/>
            <person name="Sun Y."/>
        </authorList>
    </citation>
    <scope>NUCLEOTIDE SEQUENCE</scope>
    <source>
        <strain evidence="12">BYM</strain>
        <tissue evidence="12">Leaf</tissue>
    </source>
</reference>
<evidence type="ECO:0000256" key="3">
    <source>
        <dbReference type="ARBA" id="ARBA00012595"/>
    </source>
</evidence>
<dbReference type="CDD" id="cd11314">
    <property type="entry name" value="AmyAc_arch_bac_plant_AmyA"/>
    <property type="match status" value="1"/>
</dbReference>
<dbReference type="GO" id="GO:0005975">
    <property type="term" value="P:carbohydrate metabolic process"/>
    <property type="evidence" value="ECO:0007669"/>
    <property type="project" value="InterPro"/>
</dbReference>
<evidence type="ECO:0000256" key="5">
    <source>
        <dbReference type="ARBA" id="ARBA00023277"/>
    </source>
</evidence>
<dbReference type="Pfam" id="PF00128">
    <property type="entry name" value="Alpha-amylase"/>
    <property type="match status" value="1"/>
</dbReference>
<dbReference type="InterPro" id="IPR017853">
    <property type="entry name" value="GH"/>
</dbReference>
<comment type="cofactor">
    <cofactor evidence="2">
        <name>Ca(2+)</name>
        <dbReference type="ChEBI" id="CHEBI:29108"/>
    </cofactor>
</comment>
<sequence length="2788" mass="311092">MGAILMTDVAFGILPRFAIVPSGAKCKNITYLCLGRSPVFFTTAVRQKMRPSSRDRLFYKSKSVVFSSMGDSDDTITDLVDERDAYSSGNSEVLEIQEDELETARKALYEAHARQEAIEKERDKLLEELARSEAKQQEYVSTIMHDKELAIAELEAAKSLFHQKLKESVEEKFTLKSKLVLAKQDAVELAVQVERLAEIAFQQATSHILEDAQRRVSAAETSAAEAAYQIEKQIRDASEGAIFSLVEQSKDAIEKALDLAEKAGDHATKAVTVFANGINPVDEIASVQSEYIKLQRAISDLESQLLLTRSESDRLQLELEQAHAQASASEVRANNAEKALLEFQEVNRQKTLLQEEEIKSLMEKMKKDAAERRQAASEAFKAELQSIKAAVEAAKEAAHSKDNAYLRRCEALQRSLKASEAASKMWRQRAEMAESLFLKQGSIGEEDEDSIYVVNGGRVDLLTNDESQKWKLLSDGPRREIPQWMARRIRSIRPKFPPRKVDVSEVLASKFRSLDLPKSDEVWSIAQEKLKEGDALIDHVIEKETIEKKRKSLEHALHRKTIQWQRTQEQTKVEPGTGTGREIVFQGFNWESWRRQWYLELAPKAADLSQSGVTAVWLPPPTESVAPQGYMPSDLYNLSSAYGSQEELKYCIEEMHSHDLLALGDVVLNHRCAHKQSPNGVWNIFGGKLSWGPEAIVCDDPNFQGRGNPSSGDIFHAAPNVDHSQDFVRRDIKEWLNWLRNDIGFDGWRLDFVRGFSGAFVKEYIEASNPAFAIGEYWDSLAYEHGNMCYNQDAHRQRIVNWINATGGTSSAFDVTTKGILHSALHMEYWRLIDPQGKPTGVMGWWPSRAVTFLENHDTGSTQGHWPFPRDKLTQGYAYILTHPGTPVIFYDHFYDFGIREIITELIEARRRAGIHCRSSVKIYHANNEGYVAQIGEMLVMKLGQFDWNPSKENHLDGSWQKFVDKGSDYQRPDTMQPKSSELVLFALASLWCMLFIVVALRISEDLDFLFFSAEFEIFRNLCLMVLVSSVVLLQIFSAFGVNFYFSLHVKHEKLVGNIVVAGYLMPGSKIEDRIHILYETDNFSLDQRQSQAANDNQPVLVYNQWIEKQRHINKPLNFNLKNYTVQQLDYLRGHGRDTLSALDESYALLAQRSTSHFNNQELNRNDFMLGRQNFQQENASGDSPTLTTNSERSEITEASTEFSFVGGQEQLLRGQQPVIPQLDSMQQSGYNDMQLLQQHIMFKQLQELQRKQQLQQFGDARQQNSLNQHSSITKPVSGAQYSPLINGTPVNDASQMFMNLMQRGTSPSVQGLSNKVAFSQEQGQALLSMGMVPQQFDVSLYGTPIASARGMSQYPHLQGMSHDSTNLLNRVSGQAQKPIVQTSAFSNPFMGEQYTVSPDQVSLPEGVFISKHGVQGKNMLGQVPLHSLNSGAMLGNPQPGQTLQTNASLQELNGKQEPAGWPGVSLQKSHLFPSQGLVPLDPMEEKILFNTDNDIWDSSFIRRNDMGAAGFVNTMEHTEYSNAIPSIQSGSWSALMQSAVAEASSSDTGLQEEWSGLTFQNTEMSTDNQPSNILDSEKQQGCWDDNNLQSATSLGSKPFSMLNDSSVNSSFPGFHQPGIQFVTKQRDDLLLDNSHESIQKSPKNSSEWLDRNSLQKLPVGSQQVYPLVHLDSTWAGQINEHSENIANKKRIASYDIVSQSNSKPEGYTNETMYTRRDSGGFPWKTDGDCGLTSFSRSTGGLEQVQSNTDSSLLHSESLQTLNFAAVPNSHTPKAHQEMSQQVSDSNQLDYMRQVKMPMNNEENENMTMKQLQMSNSSIVMPNSYERAAYEQPQSCYQRDNSYDNYYSKGISSQNQEHLGHFKFTDDVSNNATSLDKGSLPNFQGDSRESKEEFFRSDLDTSSAFHRSVGSGGPNSSPQASQHMLELLHKVDQSKENNTTYFGSPSINPLHEVAEAGTTGASFAQMHNQSSSSQGFALRLAPPSQRLVNSNALLSSQGLPQTPNNLNLRQGYPDLGEKNLTQVASPSSFQSLAHSNELSPRGRWDDKFSTPQHTDMSASLYRSSIGTITSSPPFSRNQLQTQPVPNARSSSQASFPGTTNRYPPFNLAPSQDTSQQIDSNSGGQQFPVLEAVPASQSPTISGLPQHGGFSVRPHSLWTNTLTQQHLSGMQPYKISSMDPLINNMETTSLTPQELDGQDSQKVGFKSSELGVCSVSSQGTDHGEEQPEKEGAQNSISSGLISASQKGAMNISDANDFASGSVLDHSHQQDLDRLHNSDNNARAASERNLESFGHPLKPSHGLQQNYSLLHQVQAMKNLETNQSMRVLNMKQASAIAGQQSTYKHNSMFRNLKDDGLNSTTHLSSLPSGNTKMLSFLTEAREDLRVNASPQPSLQDTPFQGTVAFHQNNFQSQPSGSNLVSDNAENSRANLNMASSWFKQYGTFRNGLMPSIFEARLAGTVASQFSLMKPSQSLSVHSSVEQLNVADASHSGRVFPSTATTFVASEPFSSTNALPSDVINQSLTIVKPKKRKTFTLERLPWHKEVTQGSRRVQDISMAEQDWAQVSNRLIEKMEDEFDMTEDGQLLHRPKRRLILTTQLLQQLLCPVPASFLTAKATLHYDSVAYFVAKLSLGDACSLTYCRRNALCVPMKNSNVISEKLEDSESIDDQYFAKAVEDFTSRSKKLESNLQRLNKAASIIDMQVECQELEKVSVINRFAKFHVRQADVSGSTTTVAPKSCPQRYVTAHRMPGNIPEGTEEDWKMNAGKKSTQVTGVEAVRSLLNEANCSHF</sequence>
<feature type="compositionally biased region" description="Polar residues" evidence="8">
    <location>
        <begin position="2024"/>
        <end position="2038"/>
    </location>
</feature>
<dbReference type="PANTHER" id="PTHR31267:SF2">
    <property type="entry name" value="EXPRESSED PROTEIN"/>
    <property type="match status" value="1"/>
</dbReference>
<feature type="coiled-coil region" evidence="7">
    <location>
        <begin position="284"/>
        <end position="397"/>
    </location>
</feature>
<feature type="domain" description="Alpha-amylase C-terminal beta-sheet" evidence="11">
    <location>
        <begin position="911"/>
        <end position="962"/>
    </location>
</feature>
<feature type="region of interest" description="Disordered" evidence="8">
    <location>
        <begin position="2024"/>
        <end position="2051"/>
    </location>
</feature>
<evidence type="ECO:0000256" key="4">
    <source>
        <dbReference type="ARBA" id="ARBA00022801"/>
    </source>
</evidence>
<dbReference type="SMART" id="SM00642">
    <property type="entry name" value="Aamy"/>
    <property type="match status" value="1"/>
</dbReference>
<keyword evidence="7" id="KW-0175">Coiled coil</keyword>
<evidence type="ECO:0000256" key="7">
    <source>
        <dbReference type="SAM" id="Coils"/>
    </source>
</evidence>
<evidence type="ECO:0000256" key="9">
    <source>
        <dbReference type="SAM" id="Phobius"/>
    </source>
</evidence>